<evidence type="ECO:0000313" key="14">
    <source>
        <dbReference type="EMBL" id="HBJ09422.1"/>
    </source>
</evidence>
<evidence type="ECO:0000256" key="9">
    <source>
        <dbReference type="ARBA" id="ARBA00023237"/>
    </source>
</evidence>
<reference evidence="14 15" key="1">
    <citation type="journal article" date="2018" name="Nat. Biotechnol.">
        <title>A standardized bacterial taxonomy based on genome phylogeny substantially revises the tree of life.</title>
        <authorList>
            <person name="Parks D.H."/>
            <person name="Chuvochina M."/>
            <person name="Waite D.W."/>
            <person name="Rinke C."/>
            <person name="Skarshewski A."/>
            <person name="Chaumeil P.A."/>
            <person name="Hugenholtz P."/>
        </authorList>
    </citation>
    <scope>NUCLEOTIDE SEQUENCE [LARGE SCALE GENOMIC DNA]</scope>
    <source>
        <strain evidence="14">UBA11482</strain>
    </source>
</reference>
<dbReference type="GO" id="GO:0044718">
    <property type="term" value="P:siderophore transmembrane transport"/>
    <property type="evidence" value="ECO:0007669"/>
    <property type="project" value="TreeGrafter"/>
</dbReference>
<dbReference type="AlphaFoldDB" id="A0A354M4I3"/>
<keyword evidence="2 10" id="KW-0813">Transport</keyword>
<gene>
    <name evidence="14" type="ORF">DDY73_10515</name>
</gene>
<dbReference type="PANTHER" id="PTHR30069:SF29">
    <property type="entry name" value="HEMOGLOBIN AND HEMOGLOBIN-HAPTOGLOBIN-BINDING PROTEIN 1-RELATED"/>
    <property type="match status" value="1"/>
</dbReference>
<sequence length="691" mass="79253">MKAIKITCLLLWSILCIRAEEQDSCVHLKEITVTGLTGSTHIKQIPSPISIINSEFLKTHQYTNIIDIIAKQPGISQITTGSGISKPVIRGLGYNRVLVVNDGIRQEGQQWGDEHGVEIDAQNIHSVEILKGPASLIYGSDAMAGVLIFHDKPILSPGEMKANVFSEYQTNNGLFNYSVNFEGNKKGFVYNWRYSDKMAHDYKNRYDGYVPNSRFRERVLSGMSGLNKDWGYSRLKLSYYHLTPGIIEGERNNETGELESSSGGKHYGKQLPFQQVRHYKAVLDNSFFLKSGTLKIIAAYQQNRRQEYEESKNECGLDFMLHTINYDVRYILPEYNGWKTNAGINGMYQKSLNKGEEFLIPAYDLFDLGTFITVSKSMFQRLHLTGGLRFDIRHLHSHSLMDGEKERFIAFFRTFNGLTGSIGGIYNVSEKLDIRFNASRGYRAPNLSELGSNGEHEGTLRYEIGNKRLKPEYSWQFDAGIDYSFERMSFQLSLFANRIDNYIFIQKLGNIQIEDVPAYRYTAGNARIMGGEARIIIHPVRHLHFENSFSYINSVQLHSPEESRFLPFTPAPRWLSTLHYDININSKLLDNTYIEVEMDYNFKQNHVYRVNNSETPTPSYTLFNMSAGTNITYRKKNLFSFYIMVNNIFNKAYQNHLSRLKYADTNVITGRKGIFNMGRNIGFKILVPINL</sequence>
<dbReference type="Proteomes" id="UP000262954">
    <property type="component" value="Unassembled WGS sequence"/>
</dbReference>
<evidence type="ECO:0000256" key="6">
    <source>
        <dbReference type="ARBA" id="ARBA00023077"/>
    </source>
</evidence>
<dbReference type="InterPro" id="IPR037066">
    <property type="entry name" value="Plug_dom_sf"/>
</dbReference>
<comment type="similarity">
    <text evidence="10 11">Belongs to the TonB-dependent receptor family.</text>
</comment>
<dbReference type="InterPro" id="IPR036942">
    <property type="entry name" value="Beta-barrel_TonB_sf"/>
</dbReference>
<evidence type="ECO:0000259" key="13">
    <source>
        <dbReference type="Pfam" id="PF07715"/>
    </source>
</evidence>
<evidence type="ECO:0000256" key="8">
    <source>
        <dbReference type="ARBA" id="ARBA00023170"/>
    </source>
</evidence>
<evidence type="ECO:0000256" key="7">
    <source>
        <dbReference type="ARBA" id="ARBA00023136"/>
    </source>
</evidence>
<keyword evidence="8 14" id="KW-0675">Receptor</keyword>
<dbReference type="Gene3D" id="2.170.130.10">
    <property type="entry name" value="TonB-dependent receptor, plug domain"/>
    <property type="match status" value="1"/>
</dbReference>
<evidence type="ECO:0000256" key="2">
    <source>
        <dbReference type="ARBA" id="ARBA00022448"/>
    </source>
</evidence>
<evidence type="ECO:0000256" key="5">
    <source>
        <dbReference type="ARBA" id="ARBA00022729"/>
    </source>
</evidence>
<proteinExistence type="inferred from homology"/>
<dbReference type="Gene3D" id="2.40.170.20">
    <property type="entry name" value="TonB-dependent receptor, beta-barrel domain"/>
    <property type="match status" value="1"/>
</dbReference>
<feature type="domain" description="TonB-dependent receptor plug" evidence="13">
    <location>
        <begin position="43"/>
        <end position="146"/>
    </location>
</feature>
<keyword evidence="4 10" id="KW-0812">Transmembrane</keyword>
<dbReference type="PANTHER" id="PTHR30069">
    <property type="entry name" value="TONB-DEPENDENT OUTER MEMBRANE RECEPTOR"/>
    <property type="match status" value="1"/>
</dbReference>
<evidence type="ECO:0000256" key="11">
    <source>
        <dbReference type="RuleBase" id="RU003357"/>
    </source>
</evidence>
<evidence type="ECO:0000256" key="4">
    <source>
        <dbReference type="ARBA" id="ARBA00022692"/>
    </source>
</evidence>
<dbReference type="InterPro" id="IPR000531">
    <property type="entry name" value="Beta-barrel_TonB"/>
</dbReference>
<keyword evidence="7 10" id="KW-0472">Membrane</keyword>
<evidence type="ECO:0000256" key="3">
    <source>
        <dbReference type="ARBA" id="ARBA00022452"/>
    </source>
</evidence>
<evidence type="ECO:0000259" key="12">
    <source>
        <dbReference type="Pfam" id="PF00593"/>
    </source>
</evidence>
<dbReference type="PROSITE" id="PS52016">
    <property type="entry name" value="TONB_DEPENDENT_REC_3"/>
    <property type="match status" value="1"/>
</dbReference>
<comment type="subcellular location">
    <subcellularLocation>
        <location evidence="1 10">Cell outer membrane</location>
        <topology evidence="1 10">Multi-pass membrane protein</topology>
    </subcellularLocation>
</comment>
<comment type="caution">
    <text evidence="14">The sequence shown here is derived from an EMBL/GenBank/DDBJ whole genome shotgun (WGS) entry which is preliminary data.</text>
</comment>
<dbReference type="InterPro" id="IPR012910">
    <property type="entry name" value="Plug_dom"/>
</dbReference>
<keyword evidence="5" id="KW-0732">Signal</keyword>
<evidence type="ECO:0000256" key="10">
    <source>
        <dbReference type="PROSITE-ProRule" id="PRU01360"/>
    </source>
</evidence>
<keyword evidence="9 10" id="KW-0998">Cell outer membrane</keyword>
<feature type="domain" description="TonB-dependent receptor-like beta-barrel" evidence="12">
    <location>
        <begin position="166"/>
        <end position="648"/>
    </location>
</feature>
<dbReference type="Pfam" id="PF07715">
    <property type="entry name" value="Plug"/>
    <property type="match status" value="1"/>
</dbReference>
<evidence type="ECO:0000256" key="1">
    <source>
        <dbReference type="ARBA" id="ARBA00004571"/>
    </source>
</evidence>
<protein>
    <submittedName>
        <fullName evidence="14">TonB-dependent receptor</fullName>
    </submittedName>
</protein>
<dbReference type="EMBL" id="DNWC01000139">
    <property type="protein sequence ID" value="HBJ09422.1"/>
    <property type="molecule type" value="Genomic_DNA"/>
</dbReference>
<keyword evidence="3 10" id="KW-1134">Transmembrane beta strand</keyword>
<dbReference type="SUPFAM" id="SSF56935">
    <property type="entry name" value="Porins"/>
    <property type="match status" value="1"/>
</dbReference>
<accession>A0A354M4I3</accession>
<evidence type="ECO:0000313" key="15">
    <source>
        <dbReference type="Proteomes" id="UP000262954"/>
    </source>
</evidence>
<organism evidence="14 15">
    <name type="scientific">Coprobacter fastidiosus</name>
    <dbReference type="NCBI Taxonomy" id="1099853"/>
    <lineage>
        <taxon>Bacteria</taxon>
        <taxon>Pseudomonadati</taxon>
        <taxon>Bacteroidota</taxon>
        <taxon>Bacteroidia</taxon>
        <taxon>Bacteroidales</taxon>
        <taxon>Barnesiellaceae</taxon>
        <taxon>Coprobacter</taxon>
    </lineage>
</organism>
<keyword evidence="6 11" id="KW-0798">TonB box</keyword>
<name>A0A354M4I3_9BACT</name>
<dbReference type="GO" id="GO:0015344">
    <property type="term" value="F:siderophore uptake transmembrane transporter activity"/>
    <property type="evidence" value="ECO:0007669"/>
    <property type="project" value="TreeGrafter"/>
</dbReference>
<dbReference type="Pfam" id="PF00593">
    <property type="entry name" value="TonB_dep_Rec_b-barrel"/>
    <property type="match status" value="1"/>
</dbReference>
<dbReference type="InterPro" id="IPR039426">
    <property type="entry name" value="TonB-dep_rcpt-like"/>
</dbReference>
<dbReference type="GO" id="GO:0009279">
    <property type="term" value="C:cell outer membrane"/>
    <property type="evidence" value="ECO:0007669"/>
    <property type="project" value="UniProtKB-SubCell"/>
</dbReference>